<dbReference type="AlphaFoldDB" id="A0A061R5L3"/>
<evidence type="ECO:0000313" key="1">
    <source>
        <dbReference type="EMBL" id="JAC68177.1"/>
    </source>
</evidence>
<dbReference type="InterPro" id="IPR028082">
    <property type="entry name" value="Peripla_BP_I"/>
</dbReference>
<dbReference type="SUPFAM" id="SSF53822">
    <property type="entry name" value="Periplasmic binding protein-like I"/>
    <property type="match status" value="1"/>
</dbReference>
<dbReference type="EMBL" id="GBEZ01018238">
    <property type="protein sequence ID" value="JAC68177.1"/>
    <property type="molecule type" value="Transcribed_RNA"/>
</dbReference>
<name>A0A061R5L3_9CHLO</name>
<sequence>RGVYITVAVGKPEWSAVLGDNGNYVVSPGQWSPQAVSPCAVFGSISDYVKLFNETFGYVPDYDTAMSSFGGVLMQLSMQEAGSVARRNILDSLSLMTAETIMGRVRFSVERRNIGRDPILMQVQNQVARLALPQE</sequence>
<proteinExistence type="predicted"/>
<reference evidence="1" key="1">
    <citation type="submission" date="2014-05" db="EMBL/GenBank/DDBJ databases">
        <title>The transcriptome of the halophilic microalga Tetraselmis sp. GSL018 isolated from the Great Salt Lake, Utah.</title>
        <authorList>
            <person name="Jinkerson R.E."/>
            <person name="D'Adamo S."/>
            <person name="Posewitz M.C."/>
        </authorList>
    </citation>
    <scope>NUCLEOTIDE SEQUENCE</scope>
    <source>
        <strain evidence="1">GSL018</strain>
    </source>
</reference>
<feature type="non-terminal residue" evidence="1">
    <location>
        <position position="135"/>
    </location>
</feature>
<dbReference type="Gene3D" id="3.40.50.2300">
    <property type="match status" value="1"/>
</dbReference>
<protein>
    <submittedName>
        <fullName evidence="1">Leu ile val-binding protein</fullName>
    </submittedName>
</protein>
<feature type="non-terminal residue" evidence="1">
    <location>
        <position position="1"/>
    </location>
</feature>
<gene>
    <name evidence="1" type="ORF">TSPGSL018_9344</name>
</gene>
<organism evidence="1">
    <name type="scientific">Tetraselmis sp. GSL018</name>
    <dbReference type="NCBI Taxonomy" id="582737"/>
    <lineage>
        <taxon>Eukaryota</taxon>
        <taxon>Viridiplantae</taxon>
        <taxon>Chlorophyta</taxon>
        <taxon>core chlorophytes</taxon>
        <taxon>Chlorodendrophyceae</taxon>
        <taxon>Chlorodendrales</taxon>
        <taxon>Chlorodendraceae</taxon>
        <taxon>Tetraselmis</taxon>
    </lineage>
</organism>
<accession>A0A061R5L3</accession>